<dbReference type="Pfam" id="PF00067">
    <property type="entry name" value="p450"/>
    <property type="match status" value="1"/>
</dbReference>
<protein>
    <submittedName>
        <fullName evidence="9">Cytochrome P450 2M1 isoform X2</fullName>
    </submittedName>
</protein>
<keyword evidence="7" id="KW-0472">Membrane</keyword>
<dbReference type="GeneID" id="106580755"/>
<evidence type="ECO:0000256" key="4">
    <source>
        <dbReference type="ARBA" id="ARBA00022723"/>
    </source>
</evidence>
<accession>A0ABM3DL66</accession>
<dbReference type="Proteomes" id="UP001652741">
    <property type="component" value="Chromosome ssa20"/>
</dbReference>
<evidence type="ECO:0000256" key="2">
    <source>
        <dbReference type="ARBA" id="ARBA00010617"/>
    </source>
</evidence>
<dbReference type="InterPro" id="IPR050182">
    <property type="entry name" value="Cytochrome_P450_fam2"/>
</dbReference>
<dbReference type="PANTHER" id="PTHR24300:SF346">
    <property type="entry name" value="CYTOCHROME P450 2C44"/>
    <property type="match status" value="1"/>
</dbReference>
<evidence type="ECO:0000256" key="3">
    <source>
        <dbReference type="ARBA" id="ARBA00022617"/>
    </source>
</evidence>
<keyword evidence="5 6" id="KW-0408">Iron</keyword>
<dbReference type="PRINTS" id="PR00385">
    <property type="entry name" value="P450"/>
</dbReference>
<dbReference type="PRINTS" id="PR00463">
    <property type="entry name" value="EP450I"/>
</dbReference>
<proteinExistence type="inferred from homology"/>
<dbReference type="PANTHER" id="PTHR24300">
    <property type="entry name" value="CYTOCHROME P450 508A4-RELATED"/>
    <property type="match status" value="1"/>
</dbReference>
<sequence>MDVLHILQTNFVSIVIGVVVIILLWMNRGKQSNSRLPPGPAQIPLLGNLLGMDVKAPYKLYMELSKKYGSVFTVWLGSKPVVVISGYQAIKDAFVTQGEEFSGRANYPMIMTVSKGYGVLVSSGKRSKDLRRFSLMTLKTLGMGRRSIEERVQEEAKMLVKAFSEYGDSTVNPKELLFHSIINLFWSIVFGRRFEYNDPEFQILYKPVYTYFDMLKSKVAMLYNISPRIVECFPGKHHELFKAIDKAKAYIREEADRRLKNLDASNPQDYFDVFLVKMLEKGQPETEFNYDNLFPCVWDLFAAGTETQSSTLSHACLMMIKYPDIQEKVQKEIDEVIGSNRVPTVDDRHKMPYTDAVIHEIQRSMSLAPIAFPHQMTRDTTFHNYHIPKGTTVFPLLSSVLFDPKLFKNPDEFDPENFLDENGVFKENNGFLVFGLGKRYCLGDGMGIPRTVLFLFFTSLLQRFTFRGTKPPEEIDASVVSYFHGRLARPYTCYVKLRTPNI</sequence>
<keyword evidence="4 6" id="KW-0479">Metal-binding</keyword>
<keyword evidence="8" id="KW-1185">Reference proteome</keyword>
<evidence type="ECO:0000256" key="1">
    <source>
        <dbReference type="ARBA" id="ARBA00001971"/>
    </source>
</evidence>
<dbReference type="InterPro" id="IPR017972">
    <property type="entry name" value="Cyt_P450_CS"/>
</dbReference>
<dbReference type="RefSeq" id="XP_045559534.1">
    <property type="nucleotide sequence ID" value="XM_045703578.1"/>
</dbReference>
<keyword evidence="6" id="KW-0503">Monooxygenase</keyword>
<keyword evidence="7" id="KW-1133">Transmembrane helix</keyword>
<dbReference type="InterPro" id="IPR036396">
    <property type="entry name" value="Cyt_P450_sf"/>
</dbReference>
<keyword evidence="7" id="KW-0812">Transmembrane</keyword>
<dbReference type="InterPro" id="IPR001128">
    <property type="entry name" value="Cyt_P450"/>
</dbReference>
<dbReference type="Gene3D" id="1.10.630.10">
    <property type="entry name" value="Cytochrome P450"/>
    <property type="match status" value="1"/>
</dbReference>
<evidence type="ECO:0000256" key="5">
    <source>
        <dbReference type="ARBA" id="ARBA00023004"/>
    </source>
</evidence>
<dbReference type="PROSITE" id="PS00086">
    <property type="entry name" value="CYTOCHROME_P450"/>
    <property type="match status" value="1"/>
</dbReference>
<gene>
    <name evidence="9" type="primary">LOC106580755</name>
</gene>
<feature type="transmembrane region" description="Helical" evidence="7">
    <location>
        <begin position="6"/>
        <end position="26"/>
    </location>
</feature>
<evidence type="ECO:0000313" key="9">
    <source>
        <dbReference type="RefSeq" id="XP_045559534.1"/>
    </source>
</evidence>
<keyword evidence="3 6" id="KW-0349">Heme</keyword>
<comment type="cofactor">
    <cofactor evidence="1">
        <name>heme</name>
        <dbReference type="ChEBI" id="CHEBI:30413"/>
    </cofactor>
</comment>
<dbReference type="SUPFAM" id="SSF48264">
    <property type="entry name" value="Cytochrome P450"/>
    <property type="match status" value="1"/>
</dbReference>
<keyword evidence="6" id="KW-0560">Oxidoreductase</keyword>
<evidence type="ECO:0000256" key="6">
    <source>
        <dbReference type="RuleBase" id="RU000461"/>
    </source>
</evidence>
<organism evidence="8 9">
    <name type="scientific">Salmo salar</name>
    <name type="common">Atlantic salmon</name>
    <dbReference type="NCBI Taxonomy" id="8030"/>
    <lineage>
        <taxon>Eukaryota</taxon>
        <taxon>Metazoa</taxon>
        <taxon>Chordata</taxon>
        <taxon>Craniata</taxon>
        <taxon>Vertebrata</taxon>
        <taxon>Euteleostomi</taxon>
        <taxon>Actinopterygii</taxon>
        <taxon>Neopterygii</taxon>
        <taxon>Teleostei</taxon>
        <taxon>Protacanthopterygii</taxon>
        <taxon>Salmoniformes</taxon>
        <taxon>Salmonidae</taxon>
        <taxon>Salmoninae</taxon>
        <taxon>Salmo</taxon>
    </lineage>
</organism>
<evidence type="ECO:0000256" key="7">
    <source>
        <dbReference type="SAM" id="Phobius"/>
    </source>
</evidence>
<name>A0ABM3DL66_SALSA</name>
<reference evidence="9" key="1">
    <citation type="submission" date="2025-08" db="UniProtKB">
        <authorList>
            <consortium name="RefSeq"/>
        </authorList>
    </citation>
    <scope>IDENTIFICATION</scope>
</reference>
<comment type="similarity">
    <text evidence="2 6">Belongs to the cytochrome P450 family.</text>
</comment>
<dbReference type="InterPro" id="IPR002401">
    <property type="entry name" value="Cyt_P450_E_grp-I"/>
</dbReference>
<evidence type="ECO:0000313" key="8">
    <source>
        <dbReference type="Proteomes" id="UP001652741"/>
    </source>
</evidence>